<dbReference type="InterPro" id="IPR011600">
    <property type="entry name" value="Pept_C14_caspase"/>
</dbReference>
<dbReference type="RefSeq" id="WP_111344829.1">
    <property type="nucleotide sequence ID" value="NZ_QLII01000001.1"/>
</dbReference>
<comment type="caution">
    <text evidence="2">The sequence shown here is derived from an EMBL/GenBank/DDBJ whole genome shotgun (WGS) entry which is preliminary data.</text>
</comment>
<dbReference type="GO" id="GO:0004197">
    <property type="term" value="F:cysteine-type endopeptidase activity"/>
    <property type="evidence" value="ECO:0007669"/>
    <property type="project" value="InterPro"/>
</dbReference>
<dbReference type="Proteomes" id="UP000249016">
    <property type="component" value="Unassembled WGS sequence"/>
</dbReference>
<organism evidence="2 3">
    <name type="scientific">Spirosoma telluris</name>
    <dbReference type="NCBI Taxonomy" id="2183553"/>
    <lineage>
        <taxon>Bacteria</taxon>
        <taxon>Pseudomonadati</taxon>
        <taxon>Bacteroidota</taxon>
        <taxon>Cytophagia</taxon>
        <taxon>Cytophagales</taxon>
        <taxon>Cytophagaceae</taxon>
        <taxon>Spirosoma</taxon>
    </lineage>
</organism>
<dbReference type="EMBL" id="QLII01000001">
    <property type="protein sequence ID" value="RAI75910.1"/>
    <property type="molecule type" value="Genomic_DNA"/>
</dbReference>
<name>A0A327NKK7_9BACT</name>
<evidence type="ECO:0000313" key="2">
    <source>
        <dbReference type="EMBL" id="RAI75910.1"/>
    </source>
</evidence>
<gene>
    <name evidence="2" type="ORF">HMF3257_20225</name>
</gene>
<evidence type="ECO:0000313" key="3">
    <source>
        <dbReference type="Proteomes" id="UP000249016"/>
    </source>
</evidence>
<dbReference type="Pfam" id="PF00656">
    <property type="entry name" value="Peptidase_C14"/>
    <property type="match status" value="1"/>
</dbReference>
<sequence>MESTLYALLVGINDYPTKPLQGCLTDQQSLETFLQWYQPDPTRLHLKTLTNEEATRDGVIEGFSHFKSAGPNDVCLFYFAGHGSFTTAPVGFNSPTNRFHQSLVCWDSRRTGGRDLMDKELGYLIWKYSSGLHKVAPRFVVITDSCHSGSVTRELAETLSGSLQERTLEPMMPVEATEYYGFNEEVNGQHGYVVSQEGGHERIQVQTGPHIHLAATRDNQTAKENQVDGQVRGLFTYSLLKALQESKGLIGYSELIRRTELQLKTFVTDQNPLLSVEALPSETARDQFLQRDALPFQRTNWVYFNAQRGWCIDVGSLLGASAHDEILLENGLRTKITEVFPEESAIFEKPGLEHDKRYKATLIPQQITKFALAPTLPLTAKTLLEGVDTTGLPLLFVTDTDQQARFRIQATNNLVYASGLADSKPLFKGRSLETKADAGLFLEDLQMFCTWNQLLALQNPASTLTDRDVKITATVAVTAPAPDYDPTTFEEVADLAKPIGLYYFNDASPALQITIENRSDRELWFQPFYLGFDYSISNSSLKAFSLEAGDTANLTYTYRGKPTDVIRLMVDKKYRDLGYTEVIEYLKLIVSTQPLETGVLDQYRQDGLNLAPRSERDVAQTEKATNRGPDVGIEEFAKEWITTTLAFQISYPAKGASIAAGGRYESPGIRIQVPAGFETRFAWSSSGEVKRSLGELTPPNR</sequence>
<keyword evidence="3" id="KW-1185">Reference proteome</keyword>
<dbReference type="AlphaFoldDB" id="A0A327NKK7"/>
<dbReference type="GO" id="GO:0005737">
    <property type="term" value="C:cytoplasm"/>
    <property type="evidence" value="ECO:0007669"/>
    <property type="project" value="TreeGrafter"/>
</dbReference>
<dbReference type="OrthoDB" id="1491023at2"/>
<dbReference type="GO" id="GO:0006508">
    <property type="term" value="P:proteolysis"/>
    <property type="evidence" value="ECO:0007669"/>
    <property type="project" value="InterPro"/>
</dbReference>
<protein>
    <recommendedName>
        <fullName evidence="1">Peptidase C14 caspase domain-containing protein</fullName>
    </recommendedName>
</protein>
<dbReference type="InterPro" id="IPR050452">
    <property type="entry name" value="Metacaspase"/>
</dbReference>
<reference evidence="2 3" key="1">
    <citation type="submission" date="2018-06" db="EMBL/GenBank/DDBJ databases">
        <title>Spirosoma sp. HMF3257 Genome sequencing and assembly.</title>
        <authorList>
            <person name="Kang H."/>
            <person name="Cha I."/>
            <person name="Kim H."/>
            <person name="Kang J."/>
            <person name="Joh K."/>
        </authorList>
    </citation>
    <scope>NUCLEOTIDE SEQUENCE [LARGE SCALE GENOMIC DNA]</scope>
    <source>
        <strain evidence="2 3">HMF3257</strain>
    </source>
</reference>
<feature type="domain" description="Peptidase C14 caspase" evidence="1">
    <location>
        <begin position="6"/>
        <end position="276"/>
    </location>
</feature>
<evidence type="ECO:0000259" key="1">
    <source>
        <dbReference type="Pfam" id="PF00656"/>
    </source>
</evidence>
<dbReference type="PANTHER" id="PTHR48104:SF30">
    <property type="entry name" value="METACASPASE-1"/>
    <property type="match status" value="1"/>
</dbReference>
<dbReference type="Gene3D" id="3.40.50.1460">
    <property type="match status" value="1"/>
</dbReference>
<dbReference type="PANTHER" id="PTHR48104">
    <property type="entry name" value="METACASPASE-4"/>
    <property type="match status" value="1"/>
</dbReference>
<proteinExistence type="predicted"/>
<accession>A0A327NKK7</accession>